<dbReference type="Pfam" id="PF00589">
    <property type="entry name" value="Phage_integrase"/>
    <property type="match status" value="1"/>
</dbReference>
<evidence type="ECO:0000256" key="3">
    <source>
        <dbReference type="ARBA" id="ARBA00023172"/>
    </source>
</evidence>
<dbReference type="InterPro" id="IPR011010">
    <property type="entry name" value="DNA_brk_join_enz"/>
</dbReference>
<evidence type="ECO:0000313" key="6">
    <source>
        <dbReference type="Proteomes" id="UP000320735"/>
    </source>
</evidence>
<dbReference type="OrthoDB" id="9771888at2"/>
<keyword evidence="2" id="KW-0238">DNA-binding</keyword>
<dbReference type="InterPro" id="IPR013762">
    <property type="entry name" value="Integrase-like_cat_sf"/>
</dbReference>
<evidence type="ECO:0000259" key="4">
    <source>
        <dbReference type="PROSITE" id="PS51898"/>
    </source>
</evidence>
<dbReference type="EMBL" id="SJPP01000005">
    <property type="protein sequence ID" value="TWU04186.1"/>
    <property type="molecule type" value="Genomic_DNA"/>
</dbReference>
<dbReference type="PANTHER" id="PTHR30349:SF41">
    <property type="entry name" value="INTEGRASE_RECOMBINASE PROTEIN MJ0367-RELATED"/>
    <property type="match status" value="1"/>
</dbReference>
<gene>
    <name evidence="5" type="primary">xerD_4</name>
    <name evidence="5" type="ORF">CA54_60680</name>
</gene>
<feature type="domain" description="Tyr recombinase" evidence="4">
    <location>
        <begin position="10"/>
        <end position="207"/>
    </location>
</feature>
<evidence type="ECO:0000256" key="2">
    <source>
        <dbReference type="ARBA" id="ARBA00023125"/>
    </source>
</evidence>
<sequence length="212" mass="23482">MHAFEPWNIDVSQILTRRELMSVVTSLKTRSDRLPNVQQNLALVRLAYCCGLRASEIGGLKLADVTTGISRSFIQVRAETAKGGHARRVPLWWDAGTLEDLTDWKSKRKSQAARSGDPFLCSLQAATFGKPINRHVLRRRFLTACRVLGWDRLRTLTLHHGRHTFISHALAGNRTLAEVRAAAGHASLLTTSAYLHVAVDDDGTVGDLFAFA</sequence>
<protein>
    <submittedName>
        <fullName evidence="5">Tyrosine recombinase XerD</fullName>
    </submittedName>
</protein>
<proteinExistence type="inferred from homology"/>
<name>A0A5C6AYW8_9PLAN</name>
<accession>A0A5C6AYW8</accession>
<dbReference type="GO" id="GO:0015074">
    <property type="term" value="P:DNA integration"/>
    <property type="evidence" value="ECO:0007669"/>
    <property type="project" value="InterPro"/>
</dbReference>
<dbReference type="AlphaFoldDB" id="A0A5C6AYW8"/>
<dbReference type="Gene3D" id="1.10.443.10">
    <property type="entry name" value="Intergrase catalytic core"/>
    <property type="match status" value="1"/>
</dbReference>
<dbReference type="GO" id="GO:0003677">
    <property type="term" value="F:DNA binding"/>
    <property type="evidence" value="ECO:0007669"/>
    <property type="project" value="UniProtKB-KW"/>
</dbReference>
<comment type="similarity">
    <text evidence="1">Belongs to the 'phage' integrase family.</text>
</comment>
<dbReference type="SUPFAM" id="SSF56349">
    <property type="entry name" value="DNA breaking-rejoining enzymes"/>
    <property type="match status" value="1"/>
</dbReference>
<evidence type="ECO:0000313" key="5">
    <source>
        <dbReference type="EMBL" id="TWU04186.1"/>
    </source>
</evidence>
<organism evidence="5 6">
    <name type="scientific">Symmachiella macrocystis</name>
    <dbReference type="NCBI Taxonomy" id="2527985"/>
    <lineage>
        <taxon>Bacteria</taxon>
        <taxon>Pseudomonadati</taxon>
        <taxon>Planctomycetota</taxon>
        <taxon>Planctomycetia</taxon>
        <taxon>Planctomycetales</taxon>
        <taxon>Planctomycetaceae</taxon>
        <taxon>Symmachiella</taxon>
    </lineage>
</organism>
<dbReference type="CDD" id="cd00397">
    <property type="entry name" value="DNA_BRE_C"/>
    <property type="match status" value="1"/>
</dbReference>
<keyword evidence="3" id="KW-0233">DNA recombination</keyword>
<reference evidence="5 6" key="1">
    <citation type="submission" date="2019-02" db="EMBL/GenBank/DDBJ databases">
        <title>Deep-cultivation of Planctomycetes and their phenomic and genomic characterization uncovers novel biology.</title>
        <authorList>
            <person name="Wiegand S."/>
            <person name="Jogler M."/>
            <person name="Boedeker C."/>
            <person name="Pinto D."/>
            <person name="Vollmers J."/>
            <person name="Rivas-Marin E."/>
            <person name="Kohn T."/>
            <person name="Peeters S.H."/>
            <person name="Heuer A."/>
            <person name="Rast P."/>
            <person name="Oberbeckmann S."/>
            <person name="Bunk B."/>
            <person name="Jeske O."/>
            <person name="Meyerdierks A."/>
            <person name="Storesund J.E."/>
            <person name="Kallscheuer N."/>
            <person name="Luecker S."/>
            <person name="Lage O.M."/>
            <person name="Pohl T."/>
            <person name="Merkel B.J."/>
            <person name="Hornburger P."/>
            <person name="Mueller R.-W."/>
            <person name="Bruemmer F."/>
            <person name="Labrenz M."/>
            <person name="Spormann A.M."/>
            <person name="Op Den Camp H."/>
            <person name="Overmann J."/>
            <person name="Amann R."/>
            <person name="Jetten M.S.M."/>
            <person name="Mascher T."/>
            <person name="Medema M.H."/>
            <person name="Devos D.P."/>
            <person name="Kaster A.-K."/>
            <person name="Ovreas L."/>
            <person name="Rohde M."/>
            <person name="Galperin M.Y."/>
            <person name="Jogler C."/>
        </authorList>
    </citation>
    <scope>NUCLEOTIDE SEQUENCE [LARGE SCALE GENOMIC DNA]</scope>
    <source>
        <strain evidence="5 6">CA54</strain>
    </source>
</reference>
<dbReference type="PROSITE" id="PS51898">
    <property type="entry name" value="TYR_RECOMBINASE"/>
    <property type="match status" value="1"/>
</dbReference>
<dbReference type="RefSeq" id="WP_146374448.1">
    <property type="nucleotide sequence ID" value="NZ_SJPP01000005.1"/>
</dbReference>
<evidence type="ECO:0000256" key="1">
    <source>
        <dbReference type="ARBA" id="ARBA00008857"/>
    </source>
</evidence>
<dbReference type="InterPro" id="IPR002104">
    <property type="entry name" value="Integrase_catalytic"/>
</dbReference>
<keyword evidence="6" id="KW-1185">Reference proteome</keyword>
<dbReference type="PANTHER" id="PTHR30349">
    <property type="entry name" value="PHAGE INTEGRASE-RELATED"/>
    <property type="match status" value="1"/>
</dbReference>
<dbReference type="InterPro" id="IPR050090">
    <property type="entry name" value="Tyrosine_recombinase_XerCD"/>
</dbReference>
<dbReference type="GO" id="GO:0006310">
    <property type="term" value="P:DNA recombination"/>
    <property type="evidence" value="ECO:0007669"/>
    <property type="project" value="UniProtKB-KW"/>
</dbReference>
<comment type="caution">
    <text evidence="5">The sequence shown here is derived from an EMBL/GenBank/DDBJ whole genome shotgun (WGS) entry which is preliminary data.</text>
</comment>
<dbReference type="Proteomes" id="UP000320735">
    <property type="component" value="Unassembled WGS sequence"/>
</dbReference>